<evidence type="ECO:0000256" key="1">
    <source>
        <dbReference type="ARBA" id="ARBA00022441"/>
    </source>
</evidence>
<dbReference type="InterPro" id="IPR011043">
    <property type="entry name" value="Gal_Oxase/kelch_b-propeller"/>
</dbReference>
<organism evidence="4 5">
    <name type="scientific">Kribbella albertanoniae</name>
    <dbReference type="NCBI Taxonomy" id="1266829"/>
    <lineage>
        <taxon>Bacteria</taxon>
        <taxon>Bacillati</taxon>
        <taxon>Actinomycetota</taxon>
        <taxon>Actinomycetes</taxon>
        <taxon>Propionibacteriales</taxon>
        <taxon>Kribbellaceae</taxon>
        <taxon>Kribbella</taxon>
    </lineage>
</organism>
<dbReference type="Pfam" id="PF24681">
    <property type="entry name" value="Kelch_KLHDC2_KLHL20_DRC7"/>
    <property type="match status" value="1"/>
</dbReference>
<dbReference type="Proteomes" id="UP000295075">
    <property type="component" value="Unassembled WGS sequence"/>
</dbReference>
<evidence type="ECO:0000256" key="2">
    <source>
        <dbReference type="ARBA" id="ARBA00022737"/>
    </source>
</evidence>
<dbReference type="InterPro" id="IPR006652">
    <property type="entry name" value="Kelch_1"/>
</dbReference>
<dbReference type="PANTHER" id="PTHR46344">
    <property type="entry name" value="OS02G0202900 PROTEIN"/>
    <property type="match status" value="1"/>
</dbReference>
<dbReference type="Gene3D" id="2.130.10.80">
    <property type="entry name" value="Galactose oxidase/kelch, beta-propeller"/>
    <property type="match status" value="1"/>
</dbReference>
<dbReference type="SUPFAM" id="SSF50965">
    <property type="entry name" value="Galactose oxidase, central domain"/>
    <property type="match status" value="2"/>
</dbReference>
<dbReference type="Gene3D" id="2.120.10.80">
    <property type="entry name" value="Kelch-type beta propeller"/>
    <property type="match status" value="2"/>
</dbReference>
<keyword evidence="5" id="KW-1185">Reference proteome</keyword>
<feature type="region of interest" description="Disordered" evidence="3">
    <location>
        <begin position="362"/>
        <end position="384"/>
    </location>
</feature>
<protein>
    <submittedName>
        <fullName evidence="4">Kelch-like protein 17</fullName>
    </submittedName>
</protein>
<proteinExistence type="predicted"/>
<reference evidence="4 5" key="1">
    <citation type="submission" date="2019-03" db="EMBL/GenBank/DDBJ databases">
        <title>Draft genome sequences of novel Actinobacteria.</title>
        <authorList>
            <person name="Sahin N."/>
            <person name="Ay H."/>
            <person name="Saygin H."/>
        </authorList>
    </citation>
    <scope>NUCLEOTIDE SEQUENCE [LARGE SCALE GENOMIC DNA]</scope>
    <source>
        <strain evidence="4 5">JCM 30547</strain>
    </source>
</reference>
<dbReference type="SMART" id="SM00612">
    <property type="entry name" value="Kelch"/>
    <property type="match status" value="5"/>
</dbReference>
<keyword evidence="2" id="KW-0677">Repeat</keyword>
<dbReference type="InterPro" id="IPR015915">
    <property type="entry name" value="Kelch-typ_b-propeller"/>
</dbReference>
<dbReference type="EMBL" id="SMKA01000150">
    <property type="protein sequence ID" value="TDC24034.1"/>
    <property type="molecule type" value="Genomic_DNA"/>
</dbReference>
<keyword evidence="1" id="KW-0880">Kelch repeat</keyword>
<sequence>MEDSVMTWKPTKDPLSTATAWTGQDDTAVVLSEKRVLVAGGADAGGKALDKSAFYAVGTDEWTETLPLTQARRLHSMTLLKDDVVLVAGGISGAATFPSDGSKKAELYVPKDKKWVGTGEMKVGRWGHSAVVLSDGRVLVTGGRNRRSPQSHGALASAEIFKPGDGTWSDAAPMLDARSGHQSILLSNNLVLVIGGSTPVSGTADAALAYCELYDAVKNTWTATGSLAVPRTGHQAVELSDNTVLVVGGHSPGGPGDGTYNPFSLQSTELYTPGSGQWAAGPALPYGRSGHRAVALADKEALVAGGTDGATADIGYPNALRYKLVNGRPAWESAGQLAAGRFGFAAAAVDGKVVVIGGVTRSGPAAAEPGKDELTATAEVWSPA</sequence>
<evidence type="ECO:0000313" key="5">
    <source>
        <dbReference type="Proteomes" id="UP000295075"/>
    </source>
</evidence>
<dbReference type="AlphaFoldDB" id="A0A4R4PPF4"/>
<dbReference type="InterPro" id="IPR037293">
    <property type="entry name" value="Gal_Oxidase_central_sf"/>
</dbReference>
<gene>
    <name evidence="4" type="ORF">E1261_27055</name>
</gene>
<dbReference type="OrthoDB" id="251941at2"/>
<comment type="caution">
    <text evidence="4">The sequence shown here is derived from an EMBL/GenBank/DDBJ whole genome shotgun (WGS) entry which is preliminary data.</text>
</comment>
<accession>A0A4R4PPF4</accession>
<evidence type="ECO:0000256" key="3">
    <source>
        <dbReference type="SAM" id="MobiDB-lite"/>
    </source>
</evidence>
<evidence type="ECO:0000313" key="4">
    <source>
        <dbReference type="EMBL" id="TDC24034.1"/>
    </source>
</evidence>
<name>A0A4R4PPF4_9ACTN</name>
<dbReference type="PANTHER" id="PTHR46344:SF27">
    <property type="entry name" value="KELCH REPEAT SUPERFAMILY PROTEIN"/>
    <property type="match status" value="1"/>
</dbReference>